<gene>
    <name evidence="4" type="ORF">Rhe02_43980</name>
</gene>
<organism evidence="4 5">
    <name type="scientific">Rhizocola hellebori</name>
    <dbReference type="NCBI Taxonomy" id="1392758"/>
    <lineage>
        <taxon>Bacteria</taxon>
        <taxon>Bacillati</taxon>
        <taxon>Actinomycetota</taxon>
        <taxon>Actinomycetes</taxon>
        <taxon>Micromonosporales</taxon>
        <taxon>Micromonosporaceae</taxon>
        <taxon>Rhizocola</taxon>
    </lineage>
</organism>
<protein>
    <recommendedName>
        <fullName evidence="3">Methyltransferase domain-containing protein</fullName>
    </recommendedName>
</protein>
<dbReference type="GO" id="GO:0008168">
    <property type="term" value="F:methyltransferase activity"/>
    <property type="evidence" value="ECO:0007669"/>
    <property type="project" value="UniProtKB-KW"/>
</dbReference>
<evidence type="ECO:0000256" key="2">
    <source>
        <dbReference type="ARBA" id="ARBA00022679"/>
    </source>
</evidence>
<dbReference type="CDD" id="cd02440">
    <property type="entry name" value="AdoMet_MTases"/>
    <property type="match status" value="1"/>
</dbReference>
<name>A0A8J3Q9D1_9ACTN</name>
<dbReference type="Gene3D" id="3.40.50.150">
    <property type="entry name" value="Vaccinia Virus protein VP39"/>
    <property type="match status" value="1"/>
</dbReference>
<dbReference type="Pfam" id="PF13649">
    <property type="entry name" value="Methyltransf_25"/>
    <property type="match status" value="1"/>
</dbReference>
<dbReference type="AlphaFoldDB" id="A0A8J3Q9D1"/>
<reference evidence="4" key="1">
    <citation type="submission" date="2021-01" db="EMBL/GenBank/DDBJ databases">
        <title>Whole genome shotgun sequence of Rhizocola hellebori NBRC 109834.</title>
        <authorList>
            <person name="Komaki H."/>
            <person name="Tamura T."/>
        </authorList>
    </citation>
    <scope>NUCLEOTIDE SEQUENCE</scope>
    <source>
        <strain evidence="4">NBRC 109834</strain>
    </source>
</reference>
<comment type="caution">
    <text evidence="4">The sequence shown here is derived from an EMBL/GenBank/DDBJ whole genome shotgun (WGS) entry which is preliminary data.</text>
</comment>
<dbReference type="Proteomes" id="UP000612899">
    <property type="component" value="Unassembled WGS sequence"/>
</dbReference>
<dbReference type="PANTHER" id="PTHR43861">
    <property type="entry name" value="TRANS-ACONITATE 2-METHYLTRANSFERASE-RELATED"/>
    <property type="match status" value="1"/>
</dbReference>
<dbReference type="RefSeq" id="WP_203910144.1">
    <property type="nucleotide sequence ID" value="NZ_BONY01000026.1"/>
</dbReference>
<evidence type="ECO:0000313" key="4">
    <source>
        <dbReference type="EMBL" id="GIH06331.1"/>
    </source>
</evidence>
<dbReference type="EMBL" id="BONY01000026">
    <property type="protein sequence ID" value="GIH06331.1"/>
    <property type="molecule type" value="Genomic_DNA"/>
</dbReference>
<keyword evidence="2" id="KW-0808">Transferase</keyword>
<dbReference type="GO" id="GO:0032259">
    <property type="term" value="P:methylation"/>
    <property type="evidence" value="ECO:0007669"/>
    <property type="project" value="UniProtKB-KW"/>
</dbReference>
<proteinExistence type="predicted"/>
<dbReference type="InterPro" id="IPR029063">
    <property type="entry name" value="SAM-dependent_MTases_sf"/>
</dbReference>
<evidence type="ECO:0000256" key="1">
    <source>
        <dbReference type="ARBA" id="ARBA00022603"/>
    </source>
</evidence>
<accession>A0A8J3Q9D1</accession>
<dbReference type="PANTHER" id="PTHR43861:SF1">
    <property type="entry name" value="TRANS-ACONITATE 2-METHYLTRANSFERASE"/>
    <property type="match status" value="1"/>
</dbReference>
<keyword evidence="1" id="KW-0489">Methyltransferase</keyword>
<dbReference type="InterPro" id="IPR041698">
    <property type="entry name" value="Methyltransf_25"/>
</dbReference>
<sequence>MLGHDEIRERLRTSYDAFATEREGLGKQAWKLDERADFAQRMREAKATRLLEIGAGTGQDSAFFQEQGFEVVATDLSAAMVDYCRSKGIDARVMDMLHLSFGPAEFDAAYAMNSLLHVPNAELGRVFSGIRAVLRPAGLCYVGLWGGTEFEGIAEWDHQRPQRFFCFRTEEQLRRFAEAEFEIVDFHTVKDGDLTFQSLTLRAPA</sequence>
<evidence type="ECO:0000259" key="3">
    <source>
        <dbReference type="Pfam" id="PF13649"/>
    </source>
</evidence>
<keyword evidence="5" id="KW-1185">Reference proteome</keyword>
<evidence type="ECO:0000313" key="5">
    <source>
        <dbReference type="Proteomes" id="UP000612899"/>
    </source>
</evidence>
<dbReference type="SUPFAM" id="SSF53335">
    <property type="entry name" value="S-adenosyl-L-methionine-dependent methyltransferases"/>
    <property type="match status" value="1"/>
</dbReference>
<feature type="domain" description="Methyltransferase" evidence="3">
    <location>
        <begin position="51"/>
        <end position="138"/>
    </location>
</feature>